<accession>A0A151KYB2</accession>
<comment type="caution">
    <text evidence="2">The sequence shown here is derived from an EMBL/GenBank/DDBJ whole genome shotgun (WGS) entry which is preliminary data.</text>
</comment>
<evidence type="ECO:0000256" key="1">
    <source>
        <dbReference type="SAM" id="MobiDB-lite"/>
    </source>
</evidence>
<feature type="region of interest" description="Disordered" evidence="1">
    <location>
        <begin position="1"/>
        <end position="37"/>
    </location>
</feature>
<dbReference type="Proteomes" id="UP000075346">
    <property type="component" value="Unassembled WGS sequence"/>
</dbReference>
<name>A0A151KYB2_9VIBR</name>
<evidence type="ECO:0000313" key="3">
    <source>
        <dbReference type="Proteomes" id="UP000075346"/>
    </source>
</evidence>
<evidence type="ECO:0000313" key="2">
    <source>
        <dbReference type="EMBL" id="KYN88441.1"/>
    </source>
</evidence>
<dbReference type="AlphaFoldDB" id="A0A151KYB2"/>
<organism evidence="2 3">
    <name type="scientific">Vibrio cidicii</name>
    <dbReference type="NCBI Taxonomy" id="1763883"/>
    <lineage>
        <taxon>Bacteria</taxon>
        <taxon>Pseudomonadati</taxon>
        <taxon>Pseudomonadota</taxon>
        <taxon>Gammaproteobacteria</taxon>
        <taxon>Vibrionales</taxon>
        <taxon>Vibrionaceae</taxon>
        <taxon>Vibrio</taxon>
    </lineage>
</organism>
<proteinExistence type="predicted"/>
<dbReference type="RefSeq" id="WP_061896985.1">
    <property type="nucleotide sequence ID" value="NZ_LOBR01000036.1"/>
</dbReference>
<gene>
    <name evidence="2" type="ORF">ATY37_04140</name>
</gene>
<reference evidence="3" key="1">
    <citation type="submission" date="2015-12" db="EMBL/GenBank/DDBJ databases">
        <authorList>
            <person name="Shamseldin A."/>
            <person name="Moawad H."/>
            <person name="Abd El-Rahim W.M."/>
            <person name="Sadowsky M.J."/>
        </authorList>
    </citation>
    <scope>NUCLEOTIDE SEQUENCE [LARGE SCALE GENOMIC DNA]</scope>
    <source>
        <strain evidence="3">2538-88</strain>
    </source>
</reference>
<sequence>MSGNKNNRMKPLAERKGNGPADAENNPSGDKKQADGKAGSLALTLIRTVQLKRYPIIARVTFLRERPDLVSLLKSMQNNPADMPPRLKQYLKQETLWNESGITDKGQQVIDSGLFEAKERGLYHIWYTENDPLLGIHPTFIQRDTAFFEPNMQGWKKGSDAARSKFRVDDSLQLRVLEESFADRNKTELKNISLQIVSLEPEVICSPEKSAEIHLEWRLGFSASQLSLKGQLDMLQFNQNKTSSRPETFELSIDDFGDRLNDVMTAIAGEFDGNWLPKERRMATQLEHIQRYPSAVQKFQIGSLNRTGLKTNMGEFQSVQAKYIPIQPADQSDAEDWHRFWLEDFYRRKYHSSVEARKQQSEWLDHIALHDFELPLREQQSLLLEVSRERQPQAYWHIAAMTDLTPSRSRKLRMPISLVNGEPLALDDLLKQLSGGEYIEHIIYSDRYVHTSRQSRNLNHVAACLADAEGLLLTLDKQHGKEAELPANWSRDILHKQSENHGRYWILVGKEHTWCWECSSGLDFIRESGGRCIVDGSPTFTPKEEAELPRYLQDQINNTVVEAL</sequence>
<protein>
    <submittedName>
        <fullName evidence="2">Uncharacterized protein</fullName>
    </submittedName>
</protein>
<dbReference type="EMBL" id="LOBR01000036">
    <property type="protein sequence ID" value="KYN88441.1"/>
    <property type="molecule type" value="Genomic_DNA"/>
</dbReference>